<reference evidence="3" key="1">
    <citation type="submission" date="2018-12" db="EMBL/GenBank/DDBJ databases">
        <title>Complete genome sequence of Paenibacillus sp. MBLB1234.</title>
        <authorList>
            <person name="Nam Y.-D."/>
            <person name="Kang J."/>
            <person name="Chung W.-H."/>
            <person name="Park Y.S."/>
        </authorList>
    </citation>
    <scope>NUCLEOTIDE SEQUENCE [LARGE SCALE GENOMIC DNA]</scope>
    <source>
        <strain evidence="3">MBLB1234</strain>
    </source>
</reference>
<feature type="transmembrane region" description="Helical" evidence="1">
    <location>
        <begin position="255"/>
        <end position="273"/>
    </location>
</feature>
<feature type="transmembrane region" description="Helical" evidence="1">
    <location>
        <begin position="285"/>
        <end position="308"/>
    </location>
</feature>
<evidence type="ECO:0000313" key="2">
    <source>
        <dbReference type="EMBL" id="AZS16449.1"/>
    </source>
</evidence>
<keyword evidence="3" id="KW-1185">Reference proteome</keyword>
<proteinExistence type="predicted"/>
<dbReference type="AlphaFoldDB" id="A0A3S9V1F0"/>
<keyword evidence="1" id="KW-0812">Transmembrane</keyword>
<feature type="transmembrane region" description="Helical" evidence="1">
    <location>
        <begin position="62"/>
        <end position="81"/>
    </location>
</feature>
<accession>A0A3S9V1F0</accession>
<evidence type="ECO:0000313" key="3">
    <source>
        <dbReference type="Proteomes" id="UP000270678"/>
    </source>
</evidence>
<gene>
    <name evidence="2" type="ORF">EI981_19665</name>
</gene>
<feature type="transmembrane region" description="Helical" evidence="1">
    <location>
        <begin position="115"/>
        <end position="136"/>
    </location>
</feature>
<feature type="transmembrane region" description="Helical" evidence="1">
    <location>
        <begin position="205"/>
        <end position="224"/>
    </location>
</feature>
<keyword evidence="1" id="KW-0472">Membrane</keyword>
<protein>
    <recommendedName>
        <fullName evidence="4">DoxX family membrane protein</fullName>
    </recommendedName>
</protein>
<feature type="transmembrane region" description="Helical" evidence="1">
    <location>
        <begin position="20"/>
        <end position="41"/>
    </location>
</feature>
<feature type="transmembrane region" description="Helical" evidence="1">
    <location>
        <begin position="142"/>
        <end position="159"/>
    </location>
</feature>
<feature type="transmembrane region" description="Helical" evidence="1">
    <location>
        <begin position="87"/>
        <end position="108"/>
    </location>
</feature>
<dbReference type="EMBL" id="CP034346">
    <property type="protein sequence ID" value="AZS16449.1"/>
    <property type="molecule type" value="Genomic_DNA"/>
</dbReference>
<evidence type="ECO:0000256" key="1">
    <source>
        <dbReference type="SAM" id="Phobius"/>
    </source>
</evidence>
<sequence>MHVKWFTHQQLWHPESMSKVITPVFLFWLVFTLAALLIAAICNEKLEKYRIVHQFHFLLNKLRRFQLTILRVGLGLGLLLQLCTGTYISPTFVSNDIWVYLFLIVAMVGLLHRKLLLGSGLAITVLYITAIVNYGMFHVMDYVFYVGIIYYLCVVNTRWSPSINMVLYLFTGLSLAWIAMEKLTLPELANSLMIEYHLPTLGFSVEHFVLISAFIELGLAWAFIVGLLNRFSAFLLTSIFILTTTVFGFKEIVGHTIVHTILILFIINGNDGFKTLFKFHRTMTMRCLFVVINFCVLLFGLMAIYIWLGQWSYHT</sequence>
<dbReference type="Proteomes" id="UP000270678">
    <property type="component" value="Chromosome"/>
</dbReference>
<feature type="transmembrane region" description="Helical" evidence="1">
    <location>
        <begin position="231"/>
        <end position="249"/>
    </location>
</feature>
<dbReference type="OrthoDB" id="517560at2"/>
<organism evidence="2 3">
    <name type="scientific">Paenibacillus lutimineralis</name>
    <dbReference type="NCBI Taxonomy" id="2707005"/>
    <lineage>
        <taxon>Bacteria</taxon>
        <taxon>Bacillati</taxon>
        <taxon>Bacillota</taxon>
        <taxon>Bacilli</taxon>
        <taxon>Bacillales</taxon>
        <taxon>Paenibacillaceae</taxon>
        <taxon>Paenibacillus</taxon>
    </lineage>
</organism>
<name>A0A3S9V1F0_9BACL</name>
<dbReference type="KEGG" id="plut:EI981_19665"/>
<evidence type="ECO:0008006" key="4">
    <source>
        <dbReference type="Google" id="ProtNLM"/>
    </source>
</evidence>
<feature type="transmembrane region" description="Helical" evidence="1">
    <location>
        <begin position="166"/>
        <end position="185"/>
    </location>
</feature>
<keyword evidence="1" id="KW-1133">Transmembrane helix</keyword>